<evidence type="ECO:0000259" key="9">
    <source>
        <dbReference type="PROSITE" id="PS50112"/>
    </source>
</evidence>
<dbReference type="InterPro" id="IPR013767">
    <property type="entry name" value="PAS_fold"/>
</dbReference>
<evidence type="ECO:0000256" key="7">
    <source>
        <dbReference type="SAM" id="MobiDB-lite"/>
    </source>
</evidence>
<organism evidence="11 12">
    <name type="scientific">Vreelandella glaciei</name>
    <dbReference type="NCBI Taxonomy" id="186761"/>
    <lineage>
        <taxon>Bacteria</taxon>
        <taxon>Pseudomonadati</taxon>
        <taxon>Pseudomonadota</taxon>
        <taxon>Gammaproteobacteria</taxon>
        <taxon>Oceanospirillales</taxon>
        <taxon>Halomonadaceae</taxon>
        <taxon>Vreelandella</taxon>
    </lineage>
</organism>
<dbReference type="Gene3D" id="3.40.50.300">
    <property type="entry name" value="P-loop containing nucleotide triphosphate hydrolases"/>
    <property type="match status" value="1"/>
</dbReference>
<dbReference type="Pfam" id="PF13188">
    <property type="entry name" value="PAS_8"/>
    <property type="match status" value="1"/>
</dbReference>
<gene>
    <name evidence="11" type="ORF">HZS80_04045</name>
</gene>
<dbReference type="InterPro" id="IPR000014">
    <property type="entry name" value="PAS"/>
</dbReference>
<dbReference type="InterPro" id="IPR027417">
    <property type="entry name" value="P-loop_NTPase"/>
</dbReference>
<feature type="region of interest" description="Disordered" evidence="7">
    <location>
        <begin position="571"/>
        <end position="592"/>
    </location>
</feature>
<dbReference type="AlphaFoldDB" id="A0A7Z0LQX1"/>
<dbReference type="SMART" id="SM00091">
    <property type="entry name" value="PAS"/>
    <property type="match status" value="2"/>
</dbReference>
<dbReference type="PROSITE" id="PS00675">
    <property type="entry name" value="SIGMA54_INTERACT_1"/>
    <property type="match status" value="1"/>
</dbReference>
<reference evidence="11 12" key="1">
    <citation type="journal article" date="2003" name="Extremophiles">
        <title>Halomonas glaciei sp. nov. isolated from fast ice of Adelie Land, Antarctica.</title>
        <authorList>
            <person name="Reddy G.S."/>
            <person name="Raghavan P.U."/>
            <person name="Sarita N.B."/>
            <person name="Prakash J.S."/>
            <person name="Nagesh N."/>
            <person name="Delille D."/>
            <person name="Shivaji S."/>
        </authorList>
    </citation>
    <scope>NUCLEOTIDE SEQUENCE [LARGE SCALE GENOMIC DNA]</scope>
    <source>
        <strain evidence="11 12">DD39</strain>
    </source>
</reference>
<accession>A0A7Z0LQX1</accession>
<name>A0A7Z0LQX1_9GAMM</name>
<feature type="compositionally biased region" description="Basic residues" evidence="7">
    <location>
        <begin position="649"/>
        <end position="658"/>
    </location>
</feature>
<dbReference type="GO" id="GO:0043565">
    <property type="term" value="F:sequence-specific DNA binding"/>
    <property type="evidence" value="ECO:0007669"/>
    <property type="project" value="InterPro"/>
</dbReference>
<dbReference type="InterPro" id="IPR025944">
    <property type="entry name" value="Sigma_54_int_dom_CS"/>
</dbReference>
<feature type="domain" description="Sigma-54 factor interaction" evidence="8">
    <location>
        <begin position="322"/>
        <end position="551"/>
    </location>
</feature>
<keyword evidence="2" id="KW-0067">ATP-binding</keyword>
<dbReference type="PROSITE" id="PS00676">
    <property type="entry name" value="SIGMA54_INTERACT_2"/>
    <property type="match status" value="1"/>
</dbReference>
<keyword evidence="5" id="KW-0804">Transcription</keyword>
<feature type="coiled-coil region" evidence="6">
    <location>
        <begin position="281"/>
        <end position="319"/>
    </location>
</feature>
<dbReference type="PROSITE" id="PS50045">
    <property type="entry name" value="SIGMA54_INTERACT_4"/>
    <property type="match status" value="1"/>
</dbReference>
<evidence type="ECO:0000256" key="3">
    <source>
        <dbReference type="ARBA" id="ARBA00023015"/>
    </source>
</evidence>
<proteinExistence type="predicted"/>
<dbReference type="InterPro" id="IPR035965">
    <property type="entry name" value="PAS-like_dom_sf"/>
</dbReference>
<dbReference type="SMART" id="SM00382">
    <property type="entry name" value="AAA"/>
    <property type="match status" value="1"/>
</dbReference>
<keyword evidence="6" id="KW-0175">Coiled coil</keyword>
<keyword evidence="1" id="KW-0547">Nucleotide-binding</keyword>
<dbReference type="SUPFAM" id="SSF55785">
    <property type="entry name" value="PYP-like sensor domain (PAS domain)"/>
    <property type="match status" value="1"/>
</dbReference>
<dbReference type="FunFam" id="3.40.50.300:FF:000006">
    <property type="entry name" value="DNA-binding transcriptional regulator NtrC"/>
    <property type="match status" value="1"/>
</dbReference>
<dbReference type="PANTHER" id="PTHR32071:SF117">
    <property type="entry name" value="PTS-DEPENDENT DIHYDROXYACETONE KINASE OPERON REGULATORY PROTEIN-RELATED"/>
    <property type="match status" value="1"/>
</dbReference>
<evidence type="ECO:0000256" key="1">
    <source>
        <dbReference type="ARBA" id="ARBA00022741"/>
    </source>
</evidence>
<feature type="domain" description="PAS" evidence="9">
    <location>
        <begin position="160"/>
        <end position="217"/>
    </location>
</feature>
<dbReference type="InterPro" id="IPR025943">
    <property type="entry name" value="Sigma_54_int_dom_ATP-bd_2"/>
</dbReference>
<dbReference type="Gene3D" id="1.10.10.60">
    <property type="entry name" value="Homeodomain-like"/>
    <property type="match status" value="1"/>
</dbReference>
<dbReference type="NCBIfam" id="TIGR00229">
    <property type="entry name" value="sensory_box"/>
    <property type="match status" value="1"/>
</dbReference>
<dbReference type="CDD" id="cd00130">
    <property type="entry name" value="PAS"/>
    <property type="match status" value="1"/>
</dbReference>
<feature type="compositionally biased region" description="Polar residues" evidence="7">
    <location>
        <begin position="575"/>
        <end position="590"/>
    </location>
</feature>
<feature type="region of interest" description="Disordered" evidence="7">
    <location>
        <begin position="641"/>
        <end position="664"/>
    </location>
</feature>
<dbReference type="InterPro" id="IPR000700">
    <property type="entry name" value="PAS-assoc_C"/>
</dbReference>
<dbReference type="CDD" id="cd00009">
    <property type="entry name" value="AAA"/>
    <property type="match status" value="1"/>
</dbReference>
<keyword evidence="3" id="KW-0805">Transcription regulation</keyword>
<dbReference type="EMBL" id="JACCDE010000004">
    <property type="protein sequence ID" value="NYS76901.1"/>
    <property type="molecule type" value="Genomic_DNA"/>
</dbReference>
<dbReference type="SUPFAM" id="SSF52540">
    <property type="entry name" value="P-loop containing nucleoside triphosphate hydrolases"/>
    <property type="match status" value="1"/>
</dbReference>
<evidence type="ECO:0000259" key="10">
    <source>
        <dbReference type="PROSITE" id="PS50113"/>
    </source>
</evidence>
<evidence type="ECO:0000256" key="5">
    <source>
        <dbReference type="ARBA" id="ARBA00023163"/>
    </source>
</evidence>
<sequence length="664" mass="74402">MLMQETTHATASALMGGYSPLAMIVIDPFTDQLLAANPAACELLCIEQLCTEQTGIEQGMSLAAPFSHRLSASLPLWVSFTDEALVQKTAWSDDLVILDMLRQPYRVEVYAQCIEDSDQLLLTLIDRNKAEQRRAKAELGRQHRQGEVGWQRVEQVFERIEKQNQLILGAAGEGIYGLDAEGKTTFVNPAAERILGWSTEDMVGHDAHLMFHHTHADGSQFPVQQCPIHASFSDGQVHHVDNEVFWHKNGEAIPVEYTSTPIFEMGRLVGAVVLFRDIRERKRAEQQLRDALAEVETLKQRLELENEYLQEEIKAELNHRDIVGNSPAVAQLIKQIEMVAPTNANVLISGESGTGKELIARAIHAGNARSDRPLIRVNCAAIPRDLFESEFFGHVKGAFTGAVQDRPGRFELAHGGTLFLDEVGEIPLELQSKLLRVLQDQQFERVGDNRTREVDVRVIAATNRELRDMIEAGHFREDLYFRLNVFPIDSVPLRKRIEDVPLLARHFLHRACLKFNKPGVRIPPAQLEILQRYPWPGNIRELENVIERQVIVTQDRRLVFDDLLLSEPPRLSSRNNSVHSVAHSSGQQSEAPLLTEHALSQRQQESTIAALSKAGGKVSGAGGAAELLGIKPTTLASRLTKWGIDPREFRKRKPHLSSKSHALD</sequence>
<comment type="caution">
    <text evidence="11">The sequence shown here is derived from an EMBL/GenBank/DDBJ whole genome shotgun (WGS) entry which is preliminary data.</text>
</comment>
<feature type="domain" description="PAC" evidence="10">
    <location>
        <begin position="238"/>
        <end position="290"/>
    </location>
</feature>
<evidence type="ECO:0000256" key="4">
    <source>
        <dbReference type="ARBA" id="ARBA00023125"/>
    </source>
</evidence>
<dbReference type="Gene3D" id="1.10.8.60">
    <property type="match status" value="1"/>
</dbReference>
<dbReference type="Pfam" id="PF00989">
    <property type="entry name" value="PAS"/>
    <property type="match status" value="1"/>
</dbReference>
<dbReference type="InterPro" id="IPR025662">
    <property type="entry name" value="Sigma_54_int_dom_ATP-bd_1"/>
</dbReference>
<keyword evidence="12" id="KW-1185">Reference proteome</keyword>
<dbReference type="PROSITE" id="PS50113">
    <property type="entry name" value="PAC"/>
    <property type="match status" value="1"/>
</dbReference>
<protein>
    <submittedName>
        <fullName evidence="11">Sigma 54-interacting transcriptional regulator</fullName>
    </submittedName>
</protein>
<evidence type="ECO:0000256" key="6">
    <source>
        <dbReference type="SAM" id="Coils"/>
    </source>
</evidence>
<keyword evidence="4" id="KW-0238">DNA-binding</keyword>
<dbReference type="PANTHER" id="PTHR32071">
    <property type="entry name" value="TRANSCRIPTIONAL REGULATORY PROTEIN"/>
    <property type="match status" value="1"/>
</dbReference>
<dbReference type="Proteomes" id="UP000526892">
    <property type="component" value="Unassembled WGS sequence"/>
</dbReference>
<evidence type="ECO:0000313" key="12">
    <source>
        <dbReference type="Proteomes" id="UP000526892"/>
    </source>
</evidence>
<dbReference type="InterPro" id="IPR002078">
    <property type="entry name" value="Sigma_54_int"/>
</dbReference>
<dbReference type="PROSITE" id="PS50112">
    <property type="entry name" value="PAS"/>
    <property type="match status" value="1"/>
</dbReference>
<dbReference type="Pfam" id="PF00158">
    <property type="entry name" value="Sigma54_activat"/>
    <property type="match status" value="1"/>
</dbReference>
<dbReference type="InterPro" id="IPR003593">
    <property type="entry name" value="AAA+_ATPase"/>
</dbReference>
<dbReference type="GO" id="GO:0005524">
    <property type="term" value="F:ATP binding"/>
    <property type="evidence" value="ECO:0007669"/>
    <property type="project" value="UniProtKB-KW"/>
</dbReference>
<dbReference type="RefSeq" id="WP_082072614.1">
    <property type="nucleotide sequence ID" value="NZ_JACCDE010000004.1"/>
</dbReference>
<evidence type="ECO:0000256" key="2">
    <source>
        <dbReference type="ARBA" id="ARBA00022840"/>
    </source>
</evidence>
<dbReference type="Gene3D" id="3.30.450.20">
    <property type="entry name" value="PAS domain"/>
    <property type="match status" value="1"/>
</dbReference>
<evidence type="ECO:0000313" key="11">
    <source>
        <dbReference type="EMBL" id="NYS76901.1"/>
    </source>
</evidence>
<dbReference type="GO" id="GO:0006355">
    <property type="term" value="P:regulation of DNA-templated transcription"/>
    <property type="evidence" value="ECO:0007669"/>
    <property type="project" value="InterPro"/>
</dbReference>
<dbReference type="InterPro" id="IPR058031">
    <property type="entry name" value="AAA_lid_NorR"/>
</dbReference>
<dbReference type="InterPro" id="IPR002197">
    <property type="entry name" value="HTH_Fis"/>
</dbReference>
<evidence type="ECO:0000259" key="8">
    <source>
        <dbReference type="PROSITE" id="PS50045"/>
    </source>
</evidence>
<dbReference type="Pfam" id="PF25601">
    <property type="entry name" value="AAA_lid_14"/>
    <property type="match status" value="1"/>
</dbReference>
<dbReference type="PRINTS" id="PR01590">
    <property type="entry name" value="HTHFIS"/>
</dbReference>
<dbReference type="PROSITE" id="PS00688">
    <property type="entry name" value="SIGMA54_INTERACT_3"/>
    <property type="match status" value="1"/>
</dbReference>